<organism evidence="1 2">
    <name type="scientific">Saprospira grandis (strain Lewin)</name>
    <dbReference type="NCBI Taxonomy" id="984262"/>
    <lineage>
        <taxon>Bacteria</taxon>
        <taxon>Pseudomonadati</taxon>
        <taxon>Bacteroidota</taxon>
        <taxon>Saprospiria</taxon>
        <taxon>Saprospirales</taxon>
        <taxon>Saprospiraceae</taxon>
        <taxon>Saprospira</taxon>
    </lineage>
</organism>
<keyword evidence="2" id="KW-1185">Reference proteome</keyword>
<evidence type="ECO:0000313" key="2">
    <source>
        <dbReference type="Proteomes" id="UP000007519"/>
    </source>
</evidence>
<dbReference type="STRING" id="984262.SGRA_0260"/>
<reference evidence="1 2" key="1">
    <citation type="journal article" date="2012" name="Stand. Genomic Sci.">
        <title>Complete genome sequencing and analysis of Saprospira grandis str. Lewin, a predatory marine bacterium.</title>
        <authorList>
            <person name="Saw J.H."/>
            <person name="Yuryev A."/>
            <person name="Kanbe M."/>
            <person name="Hou S."/>
            <person name="Young A.G."/>
            <person name="Aizawa S."/>
            <person name="Alam M."/>
        </authorList>
    </citation>
    <scope>NUCLEOTIDE SEQUENCE [LARGE SCALE GENOMIC DNA]</scope>
    <source>
        <strain evidence="1 2">Lewin</strain>
    </source>
</reference>
<accession>H6L698</accession>
<dbReference type="RefSeq" id="WP_014373247.1">
    <property type="nucleotide sequence ID" value="NC_016940.1"/>
</dbReference>
<dbReference type="HOGENOM" id="CLU_2847345_0_0_10"/>
<evidence type="ECO:0000313" key="1">
    <source>
        <dbReference type="EMBL" id="AFC22999.1"/>
    </source>
</evidence>
<dbReference type="AlphaFoldDB" id="H6L698"/>
<dbReference type="EMBL" id="CP002831">
    <property type="protein sequence ID" value="AFC22999.1"/>
    <property type="molecule type" value="Genomic_DNA"/>
</dbReference>
<sequence length="65" mass="7488">MELNPIRRSLAIVIYRDHPKKLTMLHFSNLIQDAATALAGQSPCFAHYPAMRQFHLSWKNSKHAN</sequence>
<protein>
    <submittedName>
        <fullName evidence="1">Uncharacterized protein</fullName>
    </submittedName>
</protein>
<dbReference type="KEGG" id="sgn:SGRA_0260"/>
<gene>
    <name evidence="1" type="ordered locus">SGRA_0260</name>
</gene>
<name>H6L698_SAPGL</name>
<dbReference type="Proteomes" id="UP000007519">
    <property type="component" value="Chromosome"/>
</dbReference>
<proteinExistence type="predicted"/>